<evidence type="ECO:0000313" key="1">
    <source>
        <dbReference type="EMBL" id="UTI66005.1"/>
    </source>
</evidence>
<gene>
    <name evidence="1" type="ORF">NBH00_07290</name>
</gene>
<proteinExistence type="predicted"/>
<dbReference type="EMBL" id="CP098502">
    <property type="protein sequence ID" value="UTI66005.1"/>
    <property type="molecule type" value="Genomic_DNA"/>
</dbReference>
<dbReference type="RefSeq" id="WP_254572683.1">
    <property type="nucleotide sequence ID" value="NZ_CP098502.1"/>
</dbReference>
<protein>
    <submittedName>
        <fullName evidence="1">Winged helix DNA-binding domain-containing protein</fullName>
    </submittedName>
</protein>
<sequence length="381" mass="41360">MEELTADEARRLSLRAQGMIGAPDRRGGVPALLQRLAAVQLDTISVLARSHELVAYARLGAVGRAAVDAAYWSGDAFEYWAHAACVLPAEQWPLFAFRRRHYGERGWRWHAVEPSVCDTVLARLRDEGPMTSTDLGGAKRGGVWWDWSDVKIAVEYLLDTGAVVCSERRAWKRVYDLPERVLPAEALAVGDTLDDAECRRRLVAIAGRALGVATLADLTDFHRLRQADVAAVVGGSGLVPVTVRGWGKAAWADPDLLAAGLPKGRHRTTLLSPFDTLAWDRARTERIFGFVHRLEAYTPAPKRVHGYFAMPLLAGGRLVGRVDPGRDGRTLVAKTLTVEPRAIDAMATALREAATWVGCDAVALGEVRPASAAPALRAALA</sequence>
<reference evidence="1 2" key="1">
    <citation type="submission" date="2022-06" db="EMBL/GenBank/DDBJ databases">
        <title>Paraconexibacter antarcticus.</title>
        <authorList>
            <person name="Kim C.S."/>
        </authorList>
    </citation>
    <scope>NUCLEOTIDE SEQUENCE [LARGE SCALE GENOMIC DNA]</scope>
    <source>
        <strain evidence="1 2">02-257</strain>
    </source>
</reference>
<dbReference type="GO" id="GO:0003677">
    <property type="term" value="F:DNA binding"/>
    <property type="evidence" value="ECO:0007669"/>
    <property type="project" value="UniProtKB-KW"/>
</dbReference>
<keyword evidence="2" id="KW-1185">Reference proteome</keyword>
<dbReference type="PANTHER" id="PTHR30528">
    <property type="entry name" value="CYTOPLASMIC PROTEIN"/>
    <property type="match status" value="1"/>
</dbReference>
<dbReference type="InterPro" id="IPR009351">
    <property type="entry name" value="AlkZ-like"/>
</dbReference>
<accession>A0ABY5DVI1</accession>
<name>A0ABY5DVI1_9ACTN</name>
<dbReference type="Proteomes" id="UP001056035">
    <property type="component" value="Chromosome"/>
</dbReference>
<keyword evidence="1" id="KW-0238">DNA-binding</keyword>
<dbReference type="PANTHER" id="PTHR30528:SF0">
    <property type="entry name" value="CYTOPLASMIC PROTEIN"/>
    <property type="match status" value="1"/>
</dbReference>
<organism evidence="1 2">
    <name type="scientific">Paraconexibacter antarcticus</name>
    <dbReference type="NCBI Taxonomy" id="2949664"/>
    <lineage>
        <taxon>Bacteria</taxon>
        <taxon>Bacillati</taxon>
        <taxon>Actinomycetota</taxon>
        <taxon>Thermoleophilia</taxon>
        <taxon>Solirubrobacterales</taxon>
        <taxon>Paraconexibacteraceae</taxon>
        <taxon>Paraconexibacter</taxon>
    </lineage>
</organism>
<dbReference type="Pfam" id="PF06224">
    <property type="entry name" value="AlkZ-like"/>
    <property type="match status" value="1"/>
</dbReference>
<evidence type="ECO:0000313" key="2">
    <source>
        <dbReference type="Proteomes" id="UP001056035"/>
    </source>
</evidence>